<keyword evidence="3" id="KW-1185">Reference proteome</keyword>
<accession>A0A834TMI8</accession>
<organism evidence="2 3">
    <name type="scientific">Senna tora</name>
    <dbReference type="NCBI Taxonomy" id="362788"/>
    <lineage>
        <taxon>Eukaryota</taxon>
        <taxon>Viridiplantae</taxon>
        <taxon>Streptophyta</taxon>
        <taxon>Embryophyta</taxon>
        <taxon>Tracheophyta</taxon>
        <taxon>Spermatophyta</taxon>
        <taxon>Magnoliopsida</taxon>
        <taxon>eudicotyledons</taxon>
        <taxon>Gunneridae</taxon>
        <taxon>Pentapetalae</taxon>
        <taxon>rosids</taxon>
        <taxon>fabids</taxon>
        <taxon>Fabales</taxon>
        <taxon>Fabaceae</taxon>
        <taxon>Caesalpinioideae</taxon>
        <taxon>Cassia clade</taxon>
        <taxon>Senna</taxon>
    </lineage>
</organism>
<keyword evidence="1" id="KW-0812">Transmembrane</keyword>
<dbReference type="AlphaFoldDB" id="A0A834TMI8"/>
<comment type="caution">
    <text evidence="2">The sequence shown here is derived from an EMBL/GenBank/DDBJ whole genome shotgun (WGS) entry which is preliminary data.</text>
</comment>
<keyword evidence="1" id="KW-0472">Membrane</keyword>
<dbReference type="Proteomes" id="UP000634136">
    <property type="component" value="Unassembled WGS sequence"/>
</dbReference>
<keyword evidence="1" id="KW-1133">Transmembrane helix</keyword>
<dbReference type="EMBL" id="JAAIUW010000006">
    <property type="protein sequence ID" value="KAF7825148.1"/>
    <property type="molecule type" value="Genomic_DNA"/>
</dbReference>
<evidence type="ECO:0000256" key="1">
    <source>
        <dbReference type="SAM" id="Phobius"/>
    </source>
</evidence>
<feature type="transmembrane region" description="Helical" evidence="1">
    <location>
        <begin position="7"/>
        <end position="35"/>
    </location>
</feature>
<name>A0A834TMI8_9FABA</name>
<protein>
    <submittedName>
        <fullName evidence="2">Uncharacterized protein</fullName>
    </submittedName>
</protein>
<evidence type="ECO:0000313" key="2">
    <source>
        <dbReference type="EMBL" id="KAF7825148.1"/>
    </source>
</evidence>
<reference evidence="2" key="1">
    <citation type="submission" date="2020-09" db="EMBL/GenBank/DDBJ databases">
        <title>Genome-Enabled Discovery of Anthraquinone Biosynthesis in Senna tora.</title>
        <authorList>
            <person name="Kang S.-H."/>
            <person name="Pandey R.P."/>
            <person name="Lee C.-M."/>
            <person name="Sim J.-S."/>
            <person name="Jeong J.-T."/>
            <person name="Choi B.-S."/>
            <person name="Jung M."/>
            <person name="Ginzburg D."/>
            <person name="Zhao K."/>
            <person name="Won S.Y."/>
            <person name="Oh T.-J."/>
            <person name="Yu Y."/>
            <person name="Kim N.-H."/>
            <person name="Lee O.R."/>
            <person name="Lee T.-H."/>
            <person name="Bashyal P."/>
            <person name="Kim T.-S."/>
            <person name="Lee W.-H."/>
            <person name="Kawkins C."/>
            <person name="Kim C.-K."/>
            <person name="Kim J.S."/>
            <person name="Ahn B.O."/>
            <person name="Rhee S.Y."/>
            <person name="Sohng J.K."/>
        </authorList>
    </citation>
    <scope>NUCLEOTIDE SEQUENCE</scope>
    <source>
        <tissue evidence="2">Leaf</tissue>
    </source>
</reference>
<evidence type="ECO:0000313" key="3">
    <source>
        <dbReference type="Proteomes" id="UP000634136"/>
    </source>
</evidence>
<proteinExistence type="predicted"/>
<gene>
    <name evidence="2" type="ORF">G2W53_016312</name>
</gene>
<sequence length="160" mass="17717">MRSLQRVLVVAAKLAITIYPLLATTLAVAIVTALFPRHSLALFVAEYGSHCLHPSASDKHRHLYSYSVLCFAYLPPHHSLALVHSLCSIRSSRRKSKSLDPNIAQSLIDRKLTSGNYKNPNHPTVPCPQDTIYSNGCIPRKRPDNSGSTNPYHAKMNRGC</sequence>